<evidence type="ECO:0000256" key="1">
    <source>
        <dbReference type="SAM" id="MobiDB-lite"/>
    </source>
</evidence>
<dbReference type="AlphaFoldDB" id="A0AAQ3WPN4"/>
<gene>
    <name evidence="2" type="ORF">U9M48_018402</name>
</gene>
<proteinExistence type="predicted"/>
<accession>A0AAQ3WPN4</accession>
<evidence type="ECO:0000313" key="2">
    <source>
        <dbReference type="EMBL" id="WVZ69643.1"/>
    </source>
</evidence>
<evidence type="ECO:0000313" key="3">
    <source>
        <dbReference type="Proteomes" id="UP001341281"/>
    </source>
</evidence>
<name>A0AAQ3WPN4_PASNO</name>
<reference evidence="2 3" key="1">
    <citation type="submission" date="2024-02" db="EMBL/GenBank/DDBJ databases">
        <title>High-quality chromosome-scale genome assembly of Pensacola bahiagrass (Paspalum notatum Flugge var. saurae).</title>
        <authorList>
            <person name="Vega J.M."/>
            <person name="Podio M."/>
            <person name="Orjuela J."/>
            <person name="Siena L.A."/>
            <person name="Pessino S.C."/>
            <person name="Combes M.C."/>
            <person name="Mariac C."/>
            <person name="Albertini E."/>
            <person name="Pupilli F."/>
            <person name="Ortiz J.P.A."/>
            <person name="Leblanc O."/>
        </authorList>
    </citation>
    <scope>NUCLEOTIDE SEQUENCE [LARGE SCALE GENOMIC DNA]</scope>
    <source>
        <strain evidence="2">R1</strain>
        <tissue evidence="2">Leaf</tissue>
    </source>
</reference>
<dbReference type="EMBL" id="CP144748">
    <property type="protein sequence ID" value="WVZ69643.1"/>
    <property type="molecule type" value="Genomic_DNA"/>
</dbReference>
<feature type="compositionally biased region" description="Low complexity" evidence="1">
    <location>
        <begin position="33"/>
        <end position="43"/>
    </location>
</feature>
<sequence length="212" mass="23344">MASSSTPSTPRSTRLWWRSKSFRTLPCTLQRTPWAPSSGRAPAARPPRPGTAAYGGDPQPPVNPLLGVERPRQRRHARCHGLQRRVPPAVRQEPTDSPVVQDVHLRRPFRHREPGASGPLDEPFRQAAYYWAAAAVLAQRSWSLGSRTTQRNLCPLASSPAASSAVCSVDSVPPLPKHTYRTDLSGCSSSHRRQLCLCSADEHVPRGRGRAR</sequence>
<organism evidence="2 3">
    <name type="scientific">Paspalum notatum var. saurae</name>
    <dbReference type="NCBI Taxonomy" id="547442"/>
    <lineage>
        <taxon>Eukaryota</taxon>
        <taxon>Viridiplantae</taxon>
        <taxon>Streptophyta</taxon>
        <taxon>Embryophyta</taxon>
        <taxon>Tracheophyta</taxon>
        <taxon>Spermatophyta</taxon>
        <taxon>Magnoliopsida</taxon>
        <taxon>Liliopsida</taxon>
        <taxon>Poales</taxon>
        <taxon>Poaceae</taxon>
        <taxon>PACMAD clade</taxon>
        <taxon>Panicoideae</taxon>
        <taxon>Andropogonodae</taxon>
        <taxon>Paspaleae</taxon>
        <taxon>Paspalinae</taxon>
        <taxon>Paspalum</taxon>
    </lineage>
</organism>
<dbReference type="Proteomes" id="UP001341281">
    <property type="component" value="Chromosome 04"/>
</dbReference>
<feature type="region of interest" description="Disordered" evidence="1">
    <location>
        <begin position="27"/>
        <end position="62"/>
    </location>
</feature>
<keyword evidence="3" id="KW-1185">Reference proteome</keyword>
<protein>
    <submittedName>
        <fullName evidence="2">Uncharacterized protein</fullName>
    </submittedName>
</protein>